<comment type="caution">
    <text evidence="1">The sequence shown here is derived from an EMBL/GenBank/DDBJ whole genome shotgun (WGS) entry which is preliminary data.</text>
</comment>
<reference evidence="1 2" key="1">
    <citation type="submission" date="2021-01" db="EMBL/GenBank/DDBJ databases">
        <title>Genomic Encyclopedia of Type Strains, Phase IV (KMG-IV): sequencing the most valuable type-strain genomes for metagenomic binning, comparative biology and taxonomic classification.</title>
        <authorList>
            <person name="Goeker M."/>
        </authorList>
    </citation>
    <scope>NUCLEOTIDE SEQUENCE [LARGE SCALE GENOMIC DNA]</scope>
    <source>
        <strain evidence="1 2">DSM 24834</strain>
    </source>
</reference>
<gene>
    <name evidence="1" type="ORF">JOC86_001347</name>
</gene>
<proteinExistence type="predicted"/>
<dbReference type="InterPro" id="IPR025716">
    <property type="entry name" value="Post-transcriptional_regulator"/>
</dbReference>
<accession>A0ABS2NAC5</accession>
<protein>
    <recommendedName>
        <fullName evidence="3">Competence protein ComN</fullName>
    </recommendedName>
</protein>
<dbReference type="Proteomes" id="UP001646157">
    <property type="component" value="Unassembled WGS sequence"/>
</dbReference>
<organism evidence="1 2">
    <name type="scientific">Rossellomorea pakistanensis</name>
    <dbReference type="NCBI Taxonomy" id="992288"/>
    <lineage>
        <taxon>Bacteria</taxon>
        <taxon>Bacillati</taxon>
        <taxon>Bacillota</taxon>
        <taxon>Bacilli</taxon>
        <taxon>Bacillales</taxon>
        <taxon>Bacillaceae</taxon>
        <taxon>Rossellomorea</taxon>
    </lineage>
</organism>
<sequence>MNGNEHPYLHYYDELYPALKSKVEEFEILGYKDATISSLWTYLLKKKWKKTSEHPRLFQLVSDIISVKPGEYMNFETVEAFRTPNWFTDLDEEELNDLFRPNKDRK</sequence>
<evidence type="ECO:0008006" key="3">
    <source>
        <dbReference type="Google" id="ProtNLM"/>
    </source>
</evidence>
<evidence type="ECO:0000313" key="1">
    <source>
        <dbReference type="EMBL" id="MBM7584810.1"/>
    </source>
</evidence>
<name>A0ABS2NAC5_9BACI</name>
<keyword evidence="2" id="KW-1185">Reference proteome</keyword>
<dbReference type="Pfam" id="PF13797">
    <property type="entry name" value="Post_transc_reg"/>
    <property type="match status" value="1"/>
</dbReference>
<evidence type="ECO:0000313" key="2">
    <source>
        <dbReference type="Proteomes" id="UP001646157"/>
    </source>
</evidence>
<dbReference type="RefSeq" id="WP_205169236.1">
    <property type="nucleotide sequence ID" value="NZ_JAFBDZ010000001.1"/>
</dbReference>
<dbReference type="EMBL" id="JAFBDZ010000001">
    <property type="protein sequence ID" value="MBM7584810.1"/>
    <property type="molecule type" value="Genomic_DNA"/>
</dbReference>